<dbReference type="SUPFAM" id="SSF103473">
    <property type="entry name" value="MFS general substrate transporter"/>
    <property type="match status" value="1"/>
</dbReference>
<name>A0A1S8LQH4_9CLOT</name>
<dbReference type="PROSITE" id="PS50850">
    <property type="entry name" value="MFS"/>
    <property type="match status" value="1"/>
</dbReference>
<dbReference type="KEGG" id="crw:CROST_042800"/>
<dbReference type="EMBL" id="CP096983">
    <property type="protein sequence ID" value="URZ13514.1"/>
    <property type="molecule type" value="Genomic_DNA"/>
</dbReference>
<keyword evidence="4" id="KW-1133">Transmembrane helix</keyword>
<evidence type="ECO:0000313" key="6">
    <source>
        <dbReference type="EMBL" id="URZ13514.1"/>
    </source>
</evidence>
<dbReference type="Proteomes" id="UP000190951">
    <property type="component" value="Chromosome"/>
</dbReference>
<evidence type="ECO:0000256" key="1">
    <source>
        <dbReference type="ARBA" id="ARBA00004651"/>
    </source>
</evidence>
<evidence type="ECO:0000313" key="7">
    <source>
        <dbReference type="Proteomes" id="UP000190951"/>
    </source>
</evidence>
<evidence type="ECO:0000256" key="2">
    <source>
        <dbReference type="ARBA" id="ARBA00022448"/>
    </source>
</evidence>
<dbReference type="PRINTS" id="PR01036">
    <property type="entry name" value="TCRTETB"/>
</dbReference>
<keyword evidence="5" id="KW-0472">Membrane</keyword>
<dbReference type="GO" id="GO:0022857">
    <property type="term" value="F:transmembrane transporter activity"/>
    <property type="evidence" value="ECO:0007669"/>
    <property type="project" value="InterPro"/>
</dbReference>
<keyword evidence="2" id="KW-0813">Transport</keyword>
<dbReference type="GO" id="GO:0005886">
    <property type="term" value="C:plasma membrane"/>
    <property type="evidence" value="ECO:0007669"/>
    <property type="project" value="UniProtKB-SubCell"/>
</dbReference>
<dbReference type="CDD" id="cd17503">
    <property type="entry name" value="MFS_LmrB_MDR_like"/>
    <property type="match status" value="1"/>
</dbReference>
<accession>A0A1S8LQH4</accession>
<dbReference type="InterPro" id="IPR011701">
    <property type="entry name" value="MFS"/>
</dbReference>
<dbReference type="Gene3D" id="1.20.1250.20">
    <property type="entry name" value="MFS general substrate transporter like domains"/>
    <property type="match status" value="1"/>
</dbReference>
<evidence type="ECO:0000256" key="4">
    <source>
        <dbReference type="ARBA" id="ARBA00022989"/>
    </source>
</evidence>
<dbReference type="PANTHER" id="PTHR42718:SF43">
    <property type="entry name" value="LINCOMYCIN RESISTANCE PROTEIN LMRB"/>
    <property type="match status" value="1"/>
</dbReference>
<gene>
    <name evidence="6" type="primary">mdtD_2</name>
    <name evidence="6" type="ORF">CROST_042800</name>
</gene>
<keyword evidence="3" id="KW-0812">Transmembrane</keyword>
<organism evidence="6 7">
    <name type="scientific">Clostridium felsineum</name>
    <dbReference type="NCBI Taxonomy" id="36839"/>
    <lineage>
        <taxon>Bacteria</taxon>
        <taxon>Bacillati</taxon>
        <taxon>Bacillota</taxon>
        <taxon>Clostridia</taxon>
        <taxon>Eubacteriales</taxon>
        <taxon>Clostridiaceae</taxon>
        <taxon>Clostridium</taxon>
    </lineage>
</organism>
<dbReference type="STRING" id="84029.CROST_01530"/>
<keyword evidence="7" id="KW-1185">Reference proteome</keyword>
<dbReference type="Gene3D" id="1.20.1720.10">
    <property type="entry name" value="Multidrug resistance protein D"/>
    <property type="match status" value="1"/>
</dbReference>
<dbReference type="PANTHER" id="PTHR42718">
    <property type="entry name" value="MAJOR FACILITATOR SUPERFAMILY MULTIDRUG TRANSPORTER MFSC"/>
    <property type="match status" value="1"/>
</dbReference>
<evidence type="ECO:0000256" key="3">
    <source>
        <dbReference type="ARBA" id="ARBA00022692"/>
    </source>
</evidence>
<dbReference type="RefSeq" id="WP_077835618.1">
    <property type="nucleotide sequence ID" value="NZ_CP096983.1"/>
</dbReference>
<protein>
    <submittedName>
        <fullName evidence="6">Multidrug resistance protein MdtD</fullName>
    </submittedName>
</protein>
<dbReference type="Pfam" id="PF07690">
    <property type="entry name" value="MFS_1"/>
    <property type="match status" value="1"/>
</dbReference>
<evidence type="ECO:0000256" key="5">
    <source>
        <dbReference type="ARBA" id="ARBA00023136"/>
    </source>
</evidence>
<dbReference type="AlphaFoldDB" id="A0A1S8LQH4"/>
<sequence length="472" mass="50741">MEAKQLNSQSTPKYNVKAIMITLLLAGFLSLFNETILNVAFPTLMKEMHVSAITVQWLITANVLVVGILVPVTAFLLHTFTTKQLYLASITFLLLGTVCAIFSTSFTALLISRIIQAFGTGLIVPLMMNSSLAITPPEKHGSIMGLCVSILTLGPALGPTASGILLQYFSWHSLFIVLVPLLILCIILGIVFLENTSEITKPKIDYLSIILSTIAFAGIIYSISSLSTSKLSTSLIILAIGIIALIIYVRRQLTLSTPILELRPFKNPVFTVGVLLIAFVQSFQFSANVILPTLLQNGLKTSTFTSALVLLPAILVSAICTPFVGKVFDKIGGKVLIPLGFAIICGFTFVLSRASLTTSVLSITLLYCCIMFGQSLTMSTSQTTSLSVLENKTRADGVAIVNTAMQLAGALGSSVYVGLMTAFQTKYLNSHSGKSTEALYNGFNHAIFIAAIVLFIGFLFSLYLSSKSKKAN</sequence>
<dbReference type="InterPro" id="IPR036259">
    <property type="entry name" value="MFS_trans_sf"/>
</dbReference>
<comment type="subcellular location">
    <subcellularLocation>
        <location evidence="1">Cell membrane</location>
        <topology evidence="1">Multi-pass membrane protein</topology>
    </subcellularLocation>
</comment>
<dbReference type="InterPro" id="IPR020846">
    <property type="entry name" value="MFS_dom"/>
</dbReference>
<reference evidence="6 7" key="1">
    <citation type="submission" date="2022-04" db="EMBL/GenBank/DDBJ databases">
        <title>Genome sequence of C. roseum typestrain.</title>
        <authorList>
            <person name="Poehlein A."/>
            <person name="Schoch T."/>
            <person name="Duerre P."/>
            <person name="Daniel R."/>
        </authorList>
    </citation>
    <scope>NUCLEOTIDE SEQUENCE [LARGE SCALE GENOMIC DNA]</scope>
    <source>
        <strain evidence="6 7">DSM 7320</strain>
    </source>
</reference>
<proteinExistence type="predicted"/>